<dbReference type="KEGG" id="vg:77946253"/>
<proteinExistence type="predicted"/>
<reference evidence="1" key="1">
    <citation type="submission" date="2020-09" db="EMBL/GenBank/DDBJ databases">
        <authorList>
            <person name="Zhang D."/>
            <person name="Hatherill J.R."/>
            <person name="Ramirez J.F."/>
            <person name="Edinger B."/>
            <person name="Balarin R."/>
            <person name="Sullivan A."/>
            <person name="Humpal K.M."/>
            <person name="Guseva A."/>
            <person name="Butela K.A."/>
            <person name="Garlena R.A."/>
            <person name="Russell D.A."/>
            <person name="Pope W.H."/>
            <person name="Jacobs-Sera D."/>
            <person name="Hatfull G.F."/>
        </authorList>
    </citation>
    <scope>NUCLEOTIDE SEQUENCE</scope>
</reference>
<dbReference type="EMBL" id="MW015081">
    <property type="protein sequence ID" value="QPX48048.1"/>
    <property type="molecule type" value="Genomic_DNA"/>
</dbReference>
<evidence type="ECO:0000313" key="1">
    <source>
        <dbReference type="EMBL" id="QPX48048.1"/>
    </source>
</evidence>
<keyword evidence="2" id="KW-1185">Reference proteome</keyword>
<evidence type="ECO:0000313" key="2">
    <source>
        <dbReference type="Proteomes" id="UP000664915"/>
    </source>
</evidence>
<protein>
    <submittedName>
        <fullName evidence="1">Uncharacterized protein</fullName>
    </submittedName>
</protein>
<dbReference type="GeneID" id="77946253"/>
<dbReference type="Proteomes" id="UP000664915">
    <property type="component" value="Segment"/>
</dbReference>
<name>A0A879R3G2_9CAUD</name>
<organism evidence="1 2">
    <name type="scientific">Synechococcus phage S-SRM01</name>
    <dbReference type="NCBI Taxonomy" id="2781608"/>
    <lineage>
        <taxon>Viruses</taxon>
        <taxon>Duplodnaviria</taxon>
        <taxon>Heunggongvirae</taxon>
        <taxon>Uroviricota</taxon>
        <taxon>Caudoviricetes</taxon>
        <taxon>Pantevenvirales</taxon>
        <taxon>Kyanoviridae</taxon>
        <taxon>Serangoonvirus</taxon>
        <taxon>Serangoonvirus essarone</taxon>
    </lineage>
</organism>
<sequence length="50" mass="5562">MTEQPIKQTKITDASKIPGLEFEPGGSIEIFGDAKMILKIDDNEIELKND</sequence>
<accession>A0A879R3G2</accession>
<dbReference type="RefSeq" id="YP_010670058.1">
    <property type="nucleotide sequence ID" value="NC_070963.1"/>
</dbReference>